<dbReference type="SUPFAM" id="SSF52540">
    <property type="entry name" value="P-loop containing nucleoside triphosphate hydrolases"/>
    <property type="match status" value="1"/>
</dbReference>
<keyword evidence="3 5" id="KW-0067">ATP-binding</keyword>
<dbReference type="GO" id="GO:0005524">
    <property type="term" value="F:ATP binding"/>
    <property type="evidence" value="ECO:0007669"/>
    <property type="project" value="UniProtKB-KW"/>
</dbReference>
<proteinExistence type="predicted"/>
<evidence type="ECO:0000259" key="4">
    <source>
        <dbReference type="PROSITE" id="PS50893"/>
    </source>
</evidence>
<accession>A0A6H0SM86</accession>
<reference evidence="5 6" key="1">
    <citation type="submission" date="2018-09" db="EMBL/GenBank/DDBJ databases">
        <title>Glutamicibacter mishrai S5-52T (LMG 29155T = KCTC 39846T).</title>
        <authorList>
            <person name="Das S.K."/>
        </authorList>
    </citation>
    <scope>NUCLEOTIDE SEQUENCE [LARGE SCALE GENOMIC DNA]</scope>
    <source>
        <strain evidence="5 6">S5-52</strain>
    </source>
</reference>
<dbReference type="Pfam" id="PF00005">
    <property type="entry name" value="ABC_tran"/>
    <property type="match status" value="1"/>
</dbReference>
<feature type="domain" description="ABC transporter" evidence="4">
    <location>
        <begin position="11"/>
        <end position="231"/>
    </location>
</feature>
<dbReference type="AlphaFoldDB" id="A0A6H0SM86"/>
<sequence>MQTGQSAEYQLEARELTIGYPQRTICGPLNLQLSAGNGTGIIGANGSGKSTLIRTILGHLPPVGGEVEFLGLPVDEDSITFRRQVAVQITDGTFFEELTIAEHLELVARGHGVAAWEQKVEEELDFFELTAVAEVLPGELSSGQRRKVLLAATLIRPAQLVLLDEPEQRLDLRIRQKLYDRLALLRQSGTTLLVVTHDPQLLRKSLDSALLLDEDQGVILDAEAGAQWLER</sequence>
<evidence type="ECO:0000256" key="3">
    <source>
        <dbReference type="ARBA" id="ARBA00022840"/>
    </source>
</evidence>
<dbReference type="Gene3D" id="3.40.50.300">
    <property type="entry name" value="P-loop containing nucleotide triphosphate hydrolases"/>
    <property type="match status" value="1"/>
</dbReference>
<dbReference type="PROSITE" id="PS00211">
    <property type="entry name" value="ABC_TRANSPORTER_1"/>
    <property type="match status" value="1"/>
</dbReference>
<evidence type="ECO:0000256" key="1">
    <source>
        <dbReference type="ARBA" id="ARBA00022448"/>
    </source>
</evidence>
<protein>
    <submittedName>
        <fullName evidence="5">ATP-binding cassette domain-containing protein</fullName>
    </submittedName>
</protein>
<dbReference type="GO" id="GO:0016887">
    <property type="term" value="F:ATP hydrolysis activity"/>
    <property type="evidence" value="ECO:0007669"/>
    <property type="project" value="InterPro"/>
</dbReference>
<keyword evidence="6" id="KW-1185">Reference proteome</keyword>
<dbReference type="SMART" id="SM00382">
    <property type="entry name" value="AAA"/>
    <property type="match status" value="1"/>
</dbReference>
<dbReference type="InterPro" id="IPR003439">
    <property type="entry name" value="ABC_transporter-like_ATP-bd"/>
</dbReference>
<evidence type="ECO:0000313" key="5">
    <source>
        <dbReference type="EMBL" id="QIV87455.1"/>
    </source>
</evidence>
<dbReference type="RefSeq" id="WP_172512106.1">
    <property type="nucleotide sequence ID" value="NZ_CP032549.1"/>
</dbReference>
<keyword evidence="2" id="KW-0547">Nucleotide-binding</keyword>
<evidence type="ECO:0000313" key="6">
    <source>
        <dbReference type="Proteomes" id="UP000502331"/>
    </source>
</evidence>
<dbReference type="InterPro" id="IPR003593">
    <property type="entry name" value="AAA+_ATPase"/>
</dbReference>
<dbReference type="PANTHER" id="PTHR42939">
    <property type="entry name" value="ABC TRANSPORTER ATP-BINDING PROTEIN ALBC-RELATED"/>
    <property type="match status" value="1"/>
</dbReference>
<name>A0A6H0SM86_9MICC</name>
<dbReference type="PANTHER" id="PTHR42939:SF1">
    <property type="entry name" value="ABC TRANSPORTER ATP-BINDING PROTEIN ALBC-RELATED"/>
    <property type="match status" value="1"/>
</dbReference>
<dbReference type="InterPro" id="IPR027417">
    <property type="entry name" value="P-loop_NTPase"/>
</dbReference>
<dbReference type="Proteomes" id="UP000502331">
    <property type="component" value="Chromosome"/>
</dbReference>
<dbReference type="InterPro" id="IPR017871">
    <property type="entry name" value="ABC_transporter-like_CS"/>
</dbReference>
<dbReference type="EMBL" id="CP032549">
    <property type="protein sequence ID" value="QIV87455.1"/>
    <property type="molecule type" value="Genomic_DNA"/>
</dbReference>
<gene>
    <name evidence="5" type="ORF">D3791_10175</name>
</gene>
<organism evidence="5 6">
    <name type="scientific">Glutamicibacter mishrai</name>
    <dbReference type="NCBI Taxonomy" id="1775880"/>
    <lineage>
        <taxon>Bacteria</taxon>
        <taxon>Bacillati</taxon>
        <taxon>Actinomycetota</taxon>
        <taxon>Actinomycetes</taxon>
        <taxon>Micrococcales</taxon>
        <taxon>Micrococcaceae</taxon>
        <taxon>Glutamicibacter</taxon>
    </lineage>
</organism>
<evidence type="ECO:0000256" key="2">
    <source>
        <dbReference type="ARBA" id="ARBA00022741"/>
    </source>
</evidence>
<dbReference type="InterPro" id="IPR051782">
    <property type="entry name" value="ABC_Transporter_VariousFunc"/>
</dbReference>
<dbReference type="PROSITE" id="PS50893">
    <property type="entry name" value="ABC_TRANSPORTER_2"/>
    <property type="match status" value="1"/>
</dbReference>
<keyword evidence="1" id="KW-0813">Transport</keyword>